<evidence type="ECO:0000313" key="4">
    <source>
        <dbReference type="Proteomes" id="UP000292704"/>
    </source>
</evidence>
<protein>
    <submittedName>
        <fullName evidence="3">Uncharacterized protein</fullName>
    </submittedName>
</protein>
<evidence type="ECO:0000256" key="1">
    <source>
        <dbReference type="SAM" id="MobiDB-lite"/>
    </source>
</evidence>
<organism evidence="3 4">
    <name type="scientific">Natrinema altunense</name>
    <dbReference type="NCBI Taxonomy" id="222984"/>
    <lineage>
        <taxon>Archaea</taxon>
        <taxon>Methanobacteriati</taxon>
        <taxon>Methanobacteriota</taxon>
        <taxon>Stenosarchaea group</taxon>
        <taxon>Halobacteria</taxon>
        <taxon>Halobacteriales</taxon>
        <taxon>Natrialbaceae</taxon>
        <taxon>Natrinema</taxon>
    </lineage>
</organism>
<reference evidence="3 4" key="1">
    <citation type="submission" date="2019-02" db="EMBL/GenBank/DDBJ databases">
        <title>Genome analysis provides insights into bioremediation potentialities and Haloocin production by Natrinema altunense strain 4.1R isolated from Chott Douz in Tunisian desert.</title>
        <authorList>
            <person name="Najjari A."/>
            <person name="Youssef N."/>
            <person name="Ben Dhia O."/>
            <person name="Ferjani R."/>
            <person name="El Hidri D."/>
            <person name="Ouzari H.I."/>
            <person name="Cherif A."/>
        </authorList>
    </citation>
    <scope>NUCLEOTIDE SEQUENCE [LARGE SCALE GENOMIC DNA]</scope>
    <source>
        <strain evidence="3 4">4.1R</strain>
    </source>
</reference>
<keyword evidence="2" id="KW-0812">Transmembrane</keyword>
<dbReference type="OrthoDB" id="285121at2157"/>
<keyword evidence="2" id="KW-1133">Transmembrane helix</keyword>
<name>A0A482Y2I5_9EURY</name>
<dbReference type="InterPro" id="IPR058328">
    <property type="entry name" value="DUF8015"/>
</dbReference>
<dbReference type="EMBL" id="SHMR01000001">
    <property type="protein sequence ID" value="RZH69682.1"/>
    <property type="molecule type" value="Genomic_DNA"/>
</dbReference>
<proteinExistence type="predicted"/>
<feature type="region of interest" description="Disordered" evidence="1">
    <location>
        <begin position="75"/>
        <end position="101"/>
    </location>
</feature>
<comment type="caution">
    <text evidence="3">The sequence shown here is derived from an EMBL/GenBank/DDBJ whole genome shotgun (WGS) entry which is preliminary data.</text>
</comment>
<dbReference type="Proteomes" id="UP000292704">
    <property type="component" value="Unassembled WGS sequence"/>
</dbReference>
<dbReference type="STRING" id="222984.GCA_000731985_02054"/>
<dbReference type="Pfam" id="PF26047">
    <property type="entry name" value="DUF8015"/>
    <property type="match status" value="1"/>
</dbReference>
<sequence length="101" mass="10440">MGYAIHDSDLVLICLAVSLENGAVVGYATPVLFPAAAVVLGPVSIALIGHALFVNGRVDDTADLSGEIVLQKMPAVPSPMESGPEPEAPVVRPRCRPPGVR</sequence>
<accession>A0A482Y2I5</accession>
<dbReference type="AlphaFoldDB" id="A0A482Y2I5"/>
<keyword evidence="2" id="KW-0472">Membrane</keyword>
<evidence type="ECO:0000256" key="2">
    <source>
        <dbReference type="SAM" id="Phobius"/>
    </source>
</evidence>
<feature type="compositionally biased region" description="Low complexity" evidence="1">
    <location>
        <begin position="83"/>
        <end position="101"/>
    </location>
</feature>
<evidence type="ECO:0000313" key="3">
    <source>
        <dbReference type="EMBL" id="RZH69682.1"/>
    </source>
</evidence>
<gene>
    <name evidence="3" type="ORF">ELS17_04935</name>
</gene>
<feature type="transmembrane region" description="Helical" evidence="2">
    <location>
        <begin position="32"/>
        <end position="54"/>
    </location>
</feature>